<dbReference type="PANTHER" id="PTHR31048">
    <property type="entry name" value="OS03G0233200 PROTEIN"/>
    <property type="match status" value="1"/>
</dbReference>
<evidence type="ECO:0000256" key="1">
    <source>
        <dbReference type="ARBA" id="ARBA00010607"/>
    </source>
</evidence>
<dbReference type="Pfam" id="PF00314">
    <property type="entry name" value="Thaumatin"/>
    <property type="match status" value="1"/>
</dbReference>
<feature type="disulfide bond" evidence="4">
    <location>
        <begin position="149"/>
        <end position="210"/>
    </location>
</feature>
<dbReference type="InterPro" id="IPR037176">
    <property type="entry name" value="Osmotin/thaumatin-like_sf"/>
</dbReference>
<dbReference type="PIRSF" id="PIRSF002703">
    <property type="entry name" value="Thaumatin"/>
    <property type="match status" value="1"/>
</dbReference>
<dbReference type="PRINTS" id="PR00347">
    <property type="entry name" value="THAUMATIN"/>
</dbReference>
<accession>A0AAD1ZM20</accession>
<name>A0AAD1ZM20_9LAMI</name>
<feature type="disulfide bond" evidence="4">
    <location>
        <begin position="92"/>
        <end position="98"/>
    </location>
</feature>
<evidence type="ECO:0000256" key="3">
    <source>
        <dbReference type="ARBA" id="ARBA00023157"/>
    </source>
</evidence>
<feature type="disulfide bond" evidence="4">
    <location>
        <begin position="29"/>
        <end position="237"/>
    </location>
</feature>
<evidence type="ECO:0000313" key="6">
    <source>
        <dbReference type="EMBL" id="CAI9769695.1"/>
    </source>
</evidence>
<sequence length="237" mass="24983">MALSWHLSFVLVWNFLGASAAIFTLQNKCPHTIWPATLSGAGKPLLVNGGFQLGPAQAATINAPAGWSGRFWARTGCTFDQSGKGSCATGDCGGILQCNGAGGIPPVSLAEFTLNSPQDFYDVSLVDGFNLPISIFPSGGTGNCRSVICKADLIRVCPPELVVVGGNGERVACKSACLAFRQPQYCCTGAINSPTTCKPTNYSQIFKRACPTAYSYPFDDRTGTFTCTGANYVITYC</sequence>
<dbReference type="SMART" id="SM00205">
    <property type="entry name" value="THN"/>
    <property type="match status" value="1"/>
</dbReference>
<dbReference type="PROSITE" id="PS51367">
    <property type="entry name" value="THAUMATIN_2"/>
    <property type="match status" value="1"/>
</dbReference>
<dbReference type="AlphaFoldDB" id="A0AAD1ZM20"/>
<feature type="disulfide bond" evidence="4">
    <location>
        <begin position="157"/>
        <end position="173"/>
    </location>
</feature>
<reference evidence="6" key="1">
    <citation type="submission" date="2023-05" db="EMBL/GenBank/DDBJ databases">
        <authorList>
            <person name="Huff M."/>
        </authorList>
    </citation>
    <scope>NUCLEOTIDE SEQUENCE</scope>
</reference>
<evidence type="ECO:0000256" key="2">
    <source>
        <dbReference type="ARBA" id="ARBA00022729"/>
    </source>
</evidence>
<evidence type="ECO:0000313" key="7">
    <source>
        <dbReference type="Proteomes" id="UP000834106"/>
    </source>
</evidence>
<dbReference type="InterPro" id="IPR017949">
    <property type="entry name" value="Thaumatin_CS"/>
</dbReference>
<organism evidence="6 7">
    <name type="scientific">Fraxinus pennsylvanica</name>
    <dbReference type="NCBI Taxonomy" id="56036"/>
    <lineage>
        <taxon>Eukaryota</taxon>
        <taxon>Viridiplantae</taxon>
        <taxon>Streptophyta</taxon>
        <taxon>Embryophyta</taxon>
        <taxon>Tracheophyta</taxon>
        <taxon>Spermatophyta</taxon>
        <taxon>Magnoliopsida</taxon>
        <taxon>eudicotyledons</taxon>
        <taxon>Gunneridae</taxon>
        <taxon>Pentapetalae</taxon>
        <taxon>asterids</taxon>
        <taxon>lamiids</taxon>
        <taxon>Lamiales</taxon>
        <taxon>Oleaceae</taxon>
        <taxon>Oleeae</taxon>
        <taxon>Fraxinus</taxon>
    </lineage>
</organism>
<feature type="chain" id="PRO_5042121720" description="Thaumatin-like protein" evidence="5">
    <location>
        <begin position="21"/>
        <end position="237"/>
    </location>
</feature>
<dbReference type="SUPFAM" id="SSF49870">
    <property type="entry name" value="Osmotin, thaumatin-like protein"/>
    <property type="match status" value="1"/>
</dbReference>
<gene>
    <name evidence="6" type="ORF">FPE_LOCUS16595</name>
</gene>
<feature type="disulfide bond" evidence="4">
    <location>
        <begin position="177"/>
        <end position="186"/>
    </location>
</feature>
<protein>
    <recommendedName>
        <fullName evidence="8">Thaumatin-like protein</fullName>
    </recommendedName>
</protein>
<feature type="disulfide bond" evidence="4">
    <location>
        <begin position="77"/>
        <end position="87"/>
    </location>
</feature>
<feature type="disulfide bond" evidence="4">
    <location>
        <begin position="187"/>
        <end position="197"/>
    </location>
</feature>
<keyword evidence="3 4" id="KW-1015">Disulfide bond</keyword>
<comment type="similarity">
    <text evidence="1">Belongs to the thaumatin family.</text>
</comment>
<dbReference type="PROSITE" id="PS00316">
    <property type="entry name" value="THAUMATIN_1"/>
    <property type="match status" value="1"/>
</dbReference>
<keyword evidence="2 5" id="KW-0732">Signal</keyword>
<evidence type="ECO:0008006" key="8">
    <source>
        <dbReference type="Google" id="ProtNLM"/>
    </source>
</evidence>
<dbReference type="CDD" id="cd09218">
    <property type="entry name" value="TLP-PA"/>
    <property type="match status" value="1"/>
</dbReference>
<dbReference type="Gene3D" id="2.60.110.10">
    <property type="entry name" value="Thaumatin"/>
    <property type="match status" value="1"/>
</dbReference>
<keyword evidence="7" id="KW-1185">Reference proteome</keyword>
<evidence type="ECO:0000256" key="4">
    <source>
        <dbReference type="PIRSR" id="PIRSR002703-1"/>
    </source>
</evidence>
<dbReference type="EMBL" id="OU503045">
    <property type="protein sequence ID" value="CAI9769695.1"/>
    <property type="molecule type" value="Genomic_DNA"/>
</dbReference>
<feature type="signal peptide" evidence="5">
    <location>
        <begin position="1"/>
        <end position="20"/>
    </location>
</feature>
<proteinExistence type="inferred from homology"/>
<feature type="disulfide bond" evidence="4">
    <location>
        <begin position="144"/>
        <end position="227"/>
    </location>
</feature>
<dbReference type="InterPro" id="IPR001938">
    <property type="entry name" value="Thaumatin"/>
</dbReference>
<dbReference type="FunFam" id="2.60.110.10:FF:000002">
    <property type="entry name" value="Thaumatin-like protein 1a"/>
    <property type="match status" value="1"/>
</dbReference>
<evidence type="ECO:0000256" key="5">
    <source>
        <dbReference type="SAM" id="SignalP"/>
    </source>
</evidence>
<dbReference type="Proteomes" id="UP000834106">
    <property type="component" value="Chromosome 10"/>
</dbReference>